<dbReference type="AlphaFoldDB" id="A0A9Q3UR94"/>
<dbReference type="PANTHER" id="PTHR38471:SF2">
    <property type="entry name" value="FOUR HELIX BUNDLE PROTEIN"/>
    <property type="match status" value="1"/>
</dbReference>
<dbReference type="PANTHER" id="PTHR38471">
    <property type="entry name" value="FOUR HELIX BUNDLE PROTEIN"/>
    <property type="match status" value="1"/>
</dbReference>
<organism evidence="1 2">
    <name type="scientific">Chryseobacterium muglaense</name>
    <dbReference type="NCBI Taxonomy" id="2893752"/>
    <lineage>
        <taxon>Bacteria</taxon>
        <taxon>Pseudomonadati</taxon>
        <taxon>Bacteroidota</taxon>
        <taxon>Flavobacteriia</taxon>
        <taxon>Flavobacteriales</taxon>
        <taxon>Weeksellaceae</taxon>
        <taxon>Chryseobacterium group</taxon>
        <taxon>Chryseobacterium</taxon>
    </lineage>
</organism>
<dbReference type="SUPFAM" id="SSF158446">
    <property type="entry name" value="IVS-encoded protein-like"/>
    <property type="match status" value="1"/>
</dbReference>
<reference evidence="1" key="1">
    <citation type="submission" date="2021-11" db="EMBL/GenBank/DDBJ databases">
        <title>Description of novel Chryseobacterium species.</title>
        <authorList>
            <person name="Saticioglu I.B."/>
            <person name="Ay H."/>
            <person name="Altun S."/>
            <person name="Duman M."/>
        </authorList>
    </citation>
    <scope>NUCLEOTIDE SEQUENCE</scope>
    <source>
        <strain evidence="1">C-39</strain>
    </source>
</reference>
<dbReference type="Proteomes" id="UP001107960">
    <property type="component" value="Unassembled WGS sequence"/>
</dbReference>
<evidence type="ECO:0000313" key="2">
    <source>
        <dbReference type="Proteomes" id="UP001107960"/>
    </source>
</evidence>
<name>A0A9Q3UR94_9FLAO</name>
<gene>
    <name evidence="1" type="ORF">LNP80_05395</name>
</gene>
<dbReference type="InterPro" id="IPR012657">
    <property type="entry name" value="23S_rRNA-intervening_sequence"/>
</dbReference>
<dbReference type="NCBIfam" id="TIGR02436">
    <property type="entry name" value="four helix bundle protein"/>
    <property type="match status" value="1"/>
</dbReference>
<dbReference type="EMBL" id="JAJJML010000001">
    <property type="protein sequence ID" value="MCC9033694.1"/>
    <property type="molecule type" value="Genomic_DNA"/>
</dbReference>
<comment type="caution">
    <text evidence="1">The sequence shown here is derived from an EMBL/GenBank/DDBJ whole genome shotgun (WGS) entry which is preliminary data.</text>
</comment>
<dbReference type="PIRSF" id="PIRSF035652">
    <property type="entry name" value="CHP02436"/>
    <property type="match status" value="1"/>
</dbReference>
<dbReference type="Gene3D" id="1.20.1440.60">
    <property type="entry name" value="23S rRNA-intervening sequence"/>
    <property type="match status" value="1"/>
</dbReference>
<evidence type="ECO:0000313" key="1">
    <source>
        <dbReference type="EMBL" id="MCC9033694.1"/>
    </source>
</evidence>
<dbReference type="InterPro" id="IPR036583">
    <property type="entry name" value="23S_rRNA_IVS_sf"/>
</dbReference>
<protein>
    <submittedName>
        <fullName evidence="1">Four helix bundle protein</fullName>
    </submittedName>
</protein>
<sequence>MKENIIQQKSYEFALKSITLYKKIIAESKEYVLSKQFLRSSTSIGANIEETIGAQSDKDFLSKISIAYKEARETHYWIRLLKDSHYINHDDAMEMLDLCDEILRIIGKIQFTIKNRNS</sequence>
<dbReference type="Pfam" id="PF05635">
    <property type="entry name" value="23S_rRNA_IVP"/>
    <property type="match status" value="1"/>
</dbReference>
<proteinExistence type="predicted"/>
<dbReference type="RefSeq" id="WP_229986395.1">
    <property type="nucleotide sequence ID" value="NZ_JAJJML010000001.1"/>
</dbReference>
<accession>A0A9Q3UR94</accession>